<keyword evidence="3 11" id="KW-0813">Transport</keyword>
<sequence>MDSRLAFNGTVDEIILGPDYMKRVWIPDTFIPNSRQMTPQMSISSEPNIFVKVYNNGTVFLSIYASILALCPMDLTNFPMDSQLCLLEIESYGQNNADIEYRWSTKEGYDGFILVRSDIMYAFALKRSLVYYLNQVYIPAFLIVVISWIPFWMDRKDNHARVALGVTTVLTITTLVTNTSATLPKISYMKSIDIYLGFCYAMVFAALLEYAVVGYREISSSDVAVVVVSGGKMRANTRSVGPNRTNTIDRHSRWIFPLVNIIFNLIYWFTYLSISTQPVDPNKRINAL</sequence>
<evidence type="ECO:0000256" key="3">
    <source>
        <dbReference type="ARBA" id="ARBA00022448"/>
    </source>
</evidence>
<dbReference type="InterPro" id="IPR006201">
    <property type="entry name" value="Neur_channel"/>
</dbReference>
<dbReference type="EMBL" id="CAJPIZ010002838">
    <property type="protein sequence ID" value="CAG2105569.1"/>
    <property type="molecule type" value="Genomic_DNA"/>
</dbReference>
<dbReference type="EMBL" id="OC857413">
    <property type="protein sequence ID" value="CAD7625139.1"/>
    <property type="molecule type" value="Genomic_DNA"/>
</dbReference>
<dbReference type="InterPro" id="IPR006029">
    <property type="entry name" value="Neurotrans-gated_channel_TM"/>
</dbReference>
<dbReference type="GO" id="GO:0004888">
    <property type="term" value="F:transmembrane signaling receptor activity"/>
    <property type="evidence" value="ECO:0007669"/>
    <property type="project" value="InterPro"/>
</dbReference>
<evidence type="ECO:0000313" key="15">
    <source>
        <dbReference type="Proteomes" id="UP000759131"/>
    </source>
</evidence>
<organism evidence="14">
    <name type="scientific">Medioppia subpectinata</name>
    <dbReference type="NCBI Taxonomy" id="1979941"/>
    <lineage>
        <taxon>Eukaryota</taxon>
        <taxon>Metazoa</taxon>
        <taxon>Ecdysozoa</taxon>
        <taxon>Arthropoda</taxon>
        <taxon>Chelicerata</taxon>
        <taxon>Arachnida</taxon>
        <taxon>Acari</taxon>
        <taxon>Acariformes</taxon>
        <taxon>Sarcoptiformes</taxon>
        <taxon>Oribatida</taxon>
        <taxon>Brachypylina</taxon>
        <taxon>Oppioidea</taxon>
        <taxon>Oppiidae</taxon>
        <taxon>Medioppia</taxon>
    </lineage>
</organism>
<dbReference type="Gene3D" id="1.20.58.390">
    <property type="entry name" value="Neurotransmitter-gated ion-channel transmembrane domain"/>
    <property type="match status" value="1"/>
</dbReference>
<keyword evidence="9 11" id="KW-0472">Membrane</keyword>
<dbReference type="InterPro" id="IPR036719">
    <property type="entry name" value="Neuro-gated_channel_TM_sf"/>
</dbReference>
<evidence type="ECO:0000313" key="14">
    <source>
        <dbReference type="EMBL" id="CAD7625139.1"/>
    </source>
</evidence>
<evidence type="ECO:0000256" key="4">
    <source>
        <dbReference type="ARBA" id="ARBA00022475"/>
    </source>
</evidence>
<dbReference type="InterPro" id="IPR018000">
    <property type="entry name" value="Neurotransmitter_ion_chnl_CS"/>
</dbReference>
<dbReference type="PRINTS" id="PR00253">
    <property type="entry name" value="GABAARECEPTR"/>
</dbReference>
<evidence type="ECO:0000256" key="8">
    <source>
        <dbReference type="ARBA" id="ARBA00023065"/>
    </source>
</evidence>
<feature type="transmembrane region" description="Helical" evidence="11">
    <location>
        <begin position="254"/>
        <end position="274"/>
    </location>
</feature>
<dbReference type="PRINTS" id="PR00252">
    <property type="entry name" value="NRIONCHANNEL"/>
</dbReference>
<evidence type="ECO:0000256" key="10">
    <source>
        <dbReference type="ARBA" id="ARBA00023303"/>
    </source>
</evidence>
<dbReference type="Proteomes" id="UP000759131">
    <property type="component" value="Unassembled WGS sequence"/>
</dbReference>
<keyword evidence="6" id="KW-0732">Signal</keyword>
<evidence type="ECO:0000256" key="6">
    <source>
        <dbReference type="ARBA" id="ARBA00022729"/>
    </source>
</evidence>
<dbReference type="SUPFAM" id="SSF90112">
    <property type="entry name" value="Neurotransmitter-gated ion-channel transmembrane pore"/>
    <property type="match status" value="1"/>
</dbReference>
<evidence type="ECO:0000256" key="1">
    <source>
        <dbReference type="ARBA" id="ARBA00004141"/>
    </source>
</evidence>
<evidence type="ECO:0000256" key="9">
    <source>
        <dbReference type="ARBA" id="ARBA00023136"/>
    </source>
</evidence>
<accession>A0A7R9PY69</accession>
<dbReference type="Gene3D" id="2.70.170.10">
    <property type="entry name" value="Neurotransmitter-gated ion-channel ligand-binding domain"/>
    <property type="match status" value="1"/>
</dbReference>
<dbReference type="Pfam" id="PF02932">
    <property type="entry name" value="Neur_chan_memb"/>
    <property type="match status" value="1"/>
</dbReference>
<keyword evidence="4" id="KW-1003">Cell membrane</keyword>
<dbReference type="GO" id="GO:0005230">
    <property type="term" value="F:extracellular ligand-gated monoatomic ion channel activity"/>
    <property type="evidence" value="ECO:0007669"/>
    <property type="project" value="InterPro"/>
</dbReference>
<dbReference type="InterPro" id="IPR006028">
    <property type="entry name" value="GABAA/Glycine_rcpt"/>
</dbReference>
<reference evidence="14" key="1">
    <citation type="submission" date="2020-11" db="EMBL/GenBank/DDBJ databases">
        <authorList>
            <person name="Tran Van P."/>
        </authorList>
    </citation>
    <scope>NUCLEOTIDE SEQUENCE</scope>
</reference>
<evidence type="ECO:0000259" key="12">
    <source>
        <dbReference type="Pfam" id="PF02931"/>
    </source>
</evidence>
<feature type="transmembrane region" description="Helical" evidence="11">
    <location>
        <begin position="129"/>
        <end position="150"/>
    </location>
</feature>
<feature type="domain" description="Neurotransmitter-gated ion-channel transmembrane" evidence="13">
    <location>
        <begin position="136"/>
        <end position="215"/>
    </location>
</feature>
<evidence type="ECO:0000259" key="13">
    <source>
        <dbReference type="Pfam" id="PF02932"/>
    </source>
</evidence>
<comment type="similarity">
    <text evidence="11">Belongs to the ligand-gated ion channel (TC 1.A.9) family.</text>
</comment>
<dbReference type="CDD" id="cd19049">
    <property type="entry name" value="LGIC_TM_anion"/>
    <property type="match status" value="1"/>
</dbReference>
<keyword evidence="5 11" id="KW-0812">Transmembrane</keyword>
<dbReference type="InterPro" id="IPR036734">
    <property type="entry name" value="Neur_chan_lig-bd_sf"/>
</dbReference>
<dbReference type="GO" id="GO:0005254">
    <property type="term" value="F:chloride channel activity"/>
    <property type="evidence" value="ECO:0007669"/>
    <property type="project" value="UniProtKB-ARBA"/>
</dbReference>
<proteinExistence type="inferred from homology"/>
<dbReference type="GO" id="GO:0099095">
    <property type="term" value="F:ligand-gated monoatomic anion channel activity"/>
    <property type="evidence" value="ECO:0007669"/>
    <property type="project" value="UniProtKB-ARBA"/>
</dbReference>
<protein>
    <submittedName>
        <fullName evidence="14">Uncharacterized protein</fullName>
    </submittedName>
</protein>
<dbReference type="Pfam" id="PF02931">
    <property type="entry name" value="Neur_chan_LBD"/>
    <property type="match status" value="1"/>
</dbReference>
<dbReference type="GO" id="GO:0005886">
    <property type="term" value="C:plasma membrane"/>
    <property type="evidence" value="ECO:0007669"/>
    <property type="project" value="UniProtKB-SubCell"/>
</dbReference>
<comment type="subcellular location">
    <subcellularLocation>
        <location evidence="2">Cell membrane</location>
    </subcellularLocation>
    <subcellularLocation>
        <location evidence="1">Membrane</location>
        <topology evidence="1">Multi-pass membrane protein</topology>
    </subcellularLocation>
</comment>
<dbReference type="OrthoDB" id="203862at2759"/>
<keyword evidence="7 11" id="KW-1133">Transmembrane helix</keyword>
<dbReference type="PANTHER" id="PTHR18945">
    <property type="entry name" value="NEUROTRANSMITTER GATED ION CHANNEL"/>
    <property type="match status" value="1"/>
</dbReference>
<gene>
    <name evidence="14" type="ORF">OSB1V03_LOCUS5575</name>
</gene>
<feature type="transmembrane region" description="Helical" evidence="11">
    <location>
        <begin position="162"/>
        <end position="183"/>
    </location>
</feature>
<keyword evidence="10 11" id="KW-0407">Ion channel</keyword>
<evidence type="ECO:0000256" key="2">
    <source>
        <dbReference type="ARBA" id="ARBA00004236"/>
    </source>
</evidence>
<evidence type="ECO:0000256" key="11">
    <source>
        <dbReference type="RuleBase" id="RU000687"/>
    </source>
</evidence>
<dbReference type="PROSITE" id="PS00236">
    <property type="entry name" value="NEUROTR_ION_CHANNEL"/>
    <property type="match status" value="1"/>
</dbReference>
<dbReference type="InterPro" id="IPR038050">
    <property type="entry name" value="Neuro_actylchol_rec"/>
</dbReference>
<dbReference type="SUPFAM" id="SSF63712">
    <property type="entry name" value="Nicotinic receptor ligand binding domain-like"/>
    <property type="match status" value="1"/>
</dbReference>
<feature type="domain" description="Neurotransmitter-gated ion-channel ligand-binding" evidence="12">
    <location>
        <begin position="2"/>
        <end position="107"/>
    </location>
</feature>
<evidence type="ECO:0000256" key="7">
    <source>
        <dbReference type="ARBA" id="ARBA00022989"/>
    </source>
</evidence>
<dbReference type="AlphaFoldDB" id="A0A7R9PY69"/>
<feature type="transmembrane region" description="Helical" evidence="11">
    <location>
        <begin position="195"/>
        <end position="213"/>
    </location>
</feature>
<name>A0A7R9PY69_9ACAR</name>
<evidence type="ECO:0000256" key="5">
    <source>
        <dbReference type="ARBA" id="ARBA00022692"/>
    </source>
</evidence>
<keyword evidence="15" id="KW-1185">Reference proteome</keyword>
<keyword evidence="8 11" id="KW-0406">Ion transport</keyword>
<dbReference type="InterPro" id="IPR006202">
    <property type="entry name" value="Neur_chan_lig-bd"/>
</dbReference>